<dbReference type="VEuPathDB" id="FungiDB:B1J91_G01276g"/>
<organism evidence="2 3">
    <name type="scientific">Candida glabrata</name>
    <name type="common">Yeast</name>
    <name type="synonym">Torulopsis glabrata</name>
    <dbReference type="NCBI Taxonomy" id="5478"/>
    <lineage>
        <taxon>Eukaryota</taxon>
        <taxon>Fungi</taxon>
        <taxon>Dikarya</taxon>
        <taxon>Ascomycota</taxon>
        <taxon>Saccharomycotina</taxon>
        <taxon>Saccharomycetes</taxon>
        <taxon>Saccharomycetales</taxon>
        <taxon>Saccharomycetaceae</taxon>
        <taxon>Nakaseomyces</taxon>
    </lineage>
</organism>
<dbReference type="InterPro" id="IPR018555">
    <property type="entry name" value="C630.06c-like"/>
</dbReference>
<gene>
    <name evidence="2" type="ORF">AO440_001536</name>
</gene>
<evidence type="ECO:0000313" key="2">
    <source>
        <dbReference type="EMBL" id="KTB07600.1"/>
    </source>
</evidence>
<feature type="region of interest" description="Disordered" evidence="1">
    <location>
        <begin position="155"/>
        <end position="223"/>
    </location>
</feature>
<dbReference type="VEuPathDB" id="FungiDB:GVI51_G01133"/>
<dbReference type="AlphaFoldDB" id="A0A0W0C658"/>
<reference evidence="2 3" key="1">
    <citation type="submission" date="2015-10" db="EMBL/GenBank/DDBJ databases">
        <title>Draft genomes sequences of Candida glabrata isolates 1A, 1B, 2A, 2B, 3A and 3B.</title>
        <authorList>
            <person name="Haavelsrud O.E."/>
            <person name="Gaustad P."/>
        </authorList>
    </citation>
    <scope>NUCLEOTIDE SEQUENCE [LARGE SCALE GENOMIC DNA]</scope>
    <source>
        <strain evidence="2">910700640</strain>
    </source>
</reference>
<dbReference type="VEuPathDB" id="FungiDB:CAGL0G01276g"/>
<proteinExistence type="predicted"/>
<evidence type="ECO:0000256" key="1">
    <source>
        <dbReference type="SAM" id="MobiDB-lite"/>
    </source>
</evidence>
<protein>
    <submittedName>
        <fullName evidence="2">Uncharacterized protein</fullName>
    </submittedName>
</protein>
<dbReference type="EMBL" id="LLZZ01000107">
    <property type="protein sequence ID" value="KTB07600.1"/>
    <property type="molecule type" value="Genomic_DNA"/>
</dbReference>
<dbReference type="Pfam" id="PF09428">
    <property type="entry name" value="DUF2011"/>
    <property type="match status" value="1"/>
</dbReference>
<dbReference type="VEuPathDB" id="FungiDB:GWK60_G01133"/>
<feature type="compositionally biased region" description="Basic residues" evidence="1">
    <location>
        <begin position="159"/>
        <end position="177"/>
    </location>
</feature>
<feature type="compositionally biased region" description="Basic and acidic residues" evidence="1">
    <location>
        <begin position="1"/>
        <end position="11"/>
    </location>
</feature>
<feature type="compositionally biased region" description="Basic and acidic residues" evidence="1">
    <location>
        <begin position="178"/>
        <end position="189"/>
    </location>
</feature>
<evidence type="ECO:0000313" key="3">
    <source>
        <dbReference type="Proteomes" id="UP000054886"/>
    </source>
</evidence>
<name>A0A0W0C658_CANGB</name>
<dbReference type="Proteomes" id="UP000054886">
    <property type="component" value="Unassembled WGS sequence"/>
</dbReference>
<accession>A0A0W0C658</accession>
<sequence length="223" mass="25980">MSTKVVSRDELFNSEPSEDELPYEEGVHDDFDIVQVEQQEEANNKGAEDNGNDPEEYAFPLFSFGAGEEATKEDKPLMKVSLKVEEEELVQERPKSYYYQHLSEECKDALSSSALTYDDIFTEKNMRPYQGWKKFRGKVMDVADYNRIIDANKKMEIKNKKRRPGKKQRIAKALGSKRVKEREEKDKELKKQRKKMFHKRGGKKNKKKASTSAIPSKPKFRTE</sequence>
<feature type="region of interest" description="Disordered" evidence="1">
    <location>
        <begin position="1"/>
        <end position="59"/>
    </location>
</feature>
<feature type="compositionally biased region" description="Basic residues" evidence="1">
    <location>
        <begin position="190"/>
        <end position="209"/>
    </location>
</feature>
<comment type="caution">
    <text evidence="2">The sequence shown here is derived from an EMBL/GenBank/DDBJ whole genome shotgun (WGS) entry which is preliminary data.</text>
</comment>